<comment type="function">
    <text evidence="7">Binds the 23S rRNA.</text>
</comment>
<dbReference type="HAMAP" id="MF_00501">
    <property type="entry name" value="Ribosomal_bL31_1"/>
    <property type="match status" value="1"/>
</dbReference>
<sequence length="104" mass="11113">MKPKIHPEFHKINVTCACGNAFESMSTAKELKVEVCSACHPFFTGTQRFVDTAGRVERFQAKVEAQKAAAAQAAAAKEKKTRRPKAAAAPAPATTTTPEPTPEA</sequence>
<proteinExistence type="inferred from homology"/>
<dbReference type="InterPro" id="IPR002150">
    <property type="entry name" value="Ribosomal_bL31"/>
</dbReference>
<protein>
    <recommendedName>
        <fullName evidence="6 7">Large ribosomal subunit protein bL31</fullName>
    </recommendedName>
</protein>
<dbReference type="GO" id="GO:0005840">
    <property type="term" value="C:ribosome"/>
    <property type="evidence" value="ECO:0007669"/>
    <property type="project" value="UniProtKB-KW"/>
</dbReference>
<evidence type="ECO:0000256" key="1">
    <source>
        <dbReference type="ARBA" id="ARBA00009296"/>
    </source>
</evidence>
<evidence type="ECO:0000313" key="10">
    <source>
        <dbReference type="Proteomes" id="UP000252355"/>
    </source>
</evidence>
<feature type="binding site" evidence="7">
    <location>
        <position position="36"/>
    </location>
    <ligand>
        <name>Zn(2+)</name>
        <dbReference type="ChEBI" id="CHEBI:29105"/>
    </ligand>
</feature>
<dbReference type="Pfam" id="PF01197">
    <property type="entry name" value="Ribosomal_L31"/>
    <property type="match status" value="1"/>
</dbReference>
<dbReference type="Gene3D" id="4.10.830.30">
    <property type="entry name" value="Ribosomal protein L31"/>
    <property type="match status" value="1"/>
</dbReference>
<feature type="region of interest" description="Disordered" evidence="8">
    <location>
        <begin position="72"/>
        <end position="104"/>
    </location>
</feature>
<feature type="binding site" evidence="7">
    <location>
        <position position="18"/>
    </location>
    <ligand>
        <name>Zn(2+)</name>
        <dbReference type="ChEBI" id="CHEBI:29105"/>
    </ligand>
</feature>
<dbReference type="AlphaFoldDB" id="A0A367ZLZ1"/>
<dbReference type="GO" id="GO:0006412">
    <property type="term" value="P:translation"/>
    <property type="evidence" value="ECO:0007669"/>
    <property type="project" value="UniProtKB-UniRule"/>
</dbReference>
<dbReference type="PROSITE" id="PS01143">
    <property type="entry name" value="RIBOSOMAL_L31"/>
    <property type="match status" value="1"/>
</dbReference>
<dbReference type="GO" id="GO:1990904">
    <property type="term" value="C:ribonucleoprotein complex"/>
    <property type="evidence" value="ECO:0007669"/>
    <property type="project" value="UniProtKB-KW"/>
</dbReference>
<evidence type="ECO:0000256" key="7">
    <source>
        <dbReference type="HAMAP-Rule" id="MF_00501"/>
    </source>
</evidence>
<evidence type="ECO:0000256" key="3">
    <source>
        <dbReference type="ARBA" id="ARBA00022884"/>
    </source>
</evidence>
<name>A0A367ZLZ1_9BACT</name>
<dbReference type="NCBIfam" id="TIGR00105">
    <property type="entry name" value="L31"/>
    <property type="match status" value="1"/>
</dbReference>
<dbReference type="PRINTS" id="PR01249">
    <property type="entry name" value="RIBOSOMALL31"/>
</dbReference>
<gene>
    <name evidence="7" type="primary">rpmE</name>
    <name evidence="9" type="ORF">OZSIB_1017</name>
</gene>
<dbReference type="GO" id="GO:0003735">
    <property type="term" value="F:structural constituent of ribosome"/>
    <property type="evidence" value="ECO:0007669"/>
    <property type="project" value="InterPro"/>
</dbReference>
<keyword evidence="2 7" id="KW-0699">rRNA-binding</keyword>
<comment type="similarity">
    <text evidence="1 7">Belongs to the bacterial ribosomal protein bL31 family. Type A subfamily.</text>
</comment>
<dbReference type="GO" id="GO:0046872">
    <property type="term" value="F:metal ion binding"/>
    <property type="evidence" value="ECO:0007669"/>
    <property type="project" value="UniProtKB-KW"/>
</dbReference>
<evidence type="ECO:0000256" key="2">
    <source>
        <dbReference type="ARBA" id="ARBA00022730"/>
    </source>
</evidence>
<dbReference type="PANTHER" id="PTHR33280:SF6">
    <property type="entry name" value="LARGE RIBOSOMAL SUBUNIT PROTEIN BL31A"/>
    <property type="match status" value="1"/>
</dbReference>
<dbReference type="PANTHER" id="PTHR33280">
    <property type="entry name" value="50S RIBOSOMAL PROTEIN L31, CHLOROPLASTIC"/>
    <property type="match status" value="1"/>
</dbReference>
<dbReference type="GO" id="GO:0019843">
    <property type="term" value="F:rRNA binding"/>
    <property type="evidence" value="ECO:0007669"/>
    <property type="project" value="UniProtKB-KW"/>
</dbReference>
<evidence type="ECO:0000313" key="9">
    <source>
        <dbReference type="EMBL" id="RCK78867.1"/>
    </source>
</evidence>
<evidence type="ECO:0000256" key="5">
    <source>
        <dbReference type="ARBA" id="ARBA00023274"/>
    </source>
</evidence>
<dbReference type="InterPro" id="IPR042105">
    <property type="entry name" value="Ribosomal_bL31_sf"/>
</dbReference>
<dbReference type="InterPro" id="IPR034704">
    <property type="entry name" value="Ribosomal_bL28/bL31-like_sf"/>
</dbReference>
<keyword evidence="7" id="KW-0479">Metal-binding</keyword>
<comment type="subunit">
    <text evidence="7">Part of the 50S ribosomal subunit.</text>
</comment>
<keyword evidence="3 7" id="KW-0694">RNA-binding</keyword>
<comment type="caution">
    <text evidence="9">The sequence shown here is derived from an EMBL/GenBank/DDBJ whole genome shotgun (WGS) entry which is preliminary data.</text>
</comment>
<evidence type="ECO:0000256" key="8">
    <source>
        <dbReference type="SAM" id="MobiDB-lite"/>
    </source>
</evidence>
<feature type="compositionally biased region" description="Low complexity" evidence="8">
    <location>
        <begin position="86"/>
        <end position="98"/>
    </location>
</feature>
<keyword evidence="5 7" id="KW-0687">Ribonucleoprotein</keyword>
<evidence type="ECO:0000256" key="6">
    <source>
        <dbReference type="ARBA" id="ARBA00035687"/>
    </source>
</evidence>
<comment type="cofactor">
    <cofactor evidence="7">
        <name>Zn(2+)</name>
        <dbReference type="ChEBI" id="CHEBI:29105"/>
    </cofactor>
    <text evidence="7">Binds 1 zinc ion per subunit.</text>
</comment>
<organism evidence="9 10">
    <name type="scientific">Candidatus Ozemobacter sibiricus</name>
    <dbReference type="NCBI Taxonomy" id="2268124"/>
    <lineage>
        <taxon>Bacteria</taxon>
        <taxon>Candidatus Ozemobacteria</taxon>
        <taxon>Candidatus Ozemobacterales</taxon>
        <taxon>Candidatus Ozemobacteraceae</taxon>
        <taxon>Candidatus Ozemobacter</taxon>
    </lineage>
</organism>
<feature type="binding site" evidence="7">
    <location>
        <position position="39"/>
    </location>
    <ligand>
        <name>Zn(2+)</name>
        <dbReference type="ChEBI" id="CHEBI:29105"/>
    </ligand>
</feature>
<dbReference type="Proteomes" id="UP000252355">
    <property type="component" value="Unassembled WGS sequence"/>
</dbReference>
<dbReference type="EMBL" id="QOQW01000018">
    <property type="protein sequence ID" value="RCK78867.1"/>
    <property type="molecule type" value="Genomic_DNA"/>
</dbReference>
<feature type="binding site" evidence="7">
    <location>
        <position position="16"/>
    </location>
    <ligand>
        <name>Zn(2+)</name>
        <dbReference type="ChEBI" id="CHEBI:29105"/>
    </ligand>
</feature>
<keyword evidence="4 7" id="KW-0689">Ribosomal protein</keyword>
<reference evidence="9 10" key="1">
    <citation type="submission" date="2018-05" db="EMBL/GenBank/DDBJ databases">
        <title>A metagenomic window into the 2 km-deep terrestrial subsurface aquifer revealed taxonomically and functionally diverse microbial community comprising novel uncultured bacterial lineages.</title>
        <authorList>
            <person name="Kadnikov V.V."/>
            <person name="Mardanov A.V."/>
            <person name="Beletsky A.V."/>
            <person name="Banks D."/>
            <person name="Pimenov N.V."/>
            <person name="Frank Y.A."/>
            <person name="Karnachuk O.V."/>
            <person name="Ravin N.V."/>
        </authorList>
    </citation>
    <scope>NUCLEOTIDE SEQUENCE [LARGE SCALE GENOMIC DNA]</scope>
    <source>
        <strain evidence="9">BY5</strain>
    </source>
</reference>
<evidence type="ECO:0000256" key="4">
    <source>
        <dbReference type="ARBA" id="ARBA00022980"/>
    </source>
</evidence>
<accession>A0A367ZLZ1</accession>
<dbReference type="NCBIfam" id="NF000612">
    <property type="entry name" value="PRK00019.1"/>
    <property type="match status" value="1"/>
</dbReference>
<dbReference type="InterPro" id="IPR027491">
    <property type="entry name" value="Ribosomal_bL31_A"/>
</dbReference>
<keyword evidence="7" id="KW-0862">Zinc</keyword>
<dbReference type="SUPFAM" id="SSF143800">
    <property type="entry name" value="L28p-like"/>
    <property type="match status" value="1"/>
</dbReference>